<dbReference type="EMBL" id="KV454004">
    <property type="protein sequence ID" value="ODQ45724.1"/>
    <property type="molecule type" value="Genomic_DNA"/>
</dbReference>
<evidence type="ECO:0000256" key="2">
    <source>
        <dbReference type="ARBA" id="ARBA00022527"/>
    </source>
</evidence>
<evidence type="ECO:0000313" key="12">
    <source>
        <dbReference type="Proteomes" id="UP000094455"/>
    </source>
</evidence>
<evidence type="ECO:0000256" key="6">
    <source>
        <dbReference type="ARBA" id="ARBA00022840"/>
    </source>
</evidence>
<dbReference type="SUPFAM" id="SSF56112">
    <property type="entry name" value="Protein kinase-like (PK-like)"/>
    <property type="match status" value="1"/>
</dbReference>
<name>A0A1E3NHY3_9ASCO</name>
<dbReference type="InterPro" id="IPR024604">
    <property type="entry name" value="GSG2_C"/>
</dbReference>
<evidence type="ECO:0000259" key="10">
    <source>
        <dbReference type="SMART" id="SM01331"/>
    </source>
</evidence>
<evidence type="ECO:0000256" key="1">
    <source>
        <dbReference type="ARBA" id="ARBA00012513"/>
    </source>
</evidence>
<protein>
    <recommendedName>
        <fullName evidence="1">non-specific serine/threonine protein kinase</fullName>
        <ecNumber evidence="1">2.7.11.1</ecNumber>
    </recommendedName>
</protein>
<dbReference type="Pfam" id="PF12330">
    <property type="entry name" value="Haspin_kinase"/>
    <property type="match status" value="1"/>
</dbReference>
<feature type="compositionally biased region" description="Polar residues" evidence="9">
    <location>
        <begin position="93"/>
        <end position="117"/>
    </location>
</feature>
<keyword evidence="6" id="KW-0067">ATP-binding</keyword>
<feature type="compositionally biased region" description="Basic residues" evidence="9">
    <location>
        <begin position="159"/>
        <end position="169"/>
    </location>
</feature>
<evidence type="ECO:0000313" key="11">
    <source>
        <dbReference type="EMBL" id="ODQ45724.1"/>
    </source>
</evidence>
<dbReference type="PANTHER" id="PTHR24419:SF18">
    <property type="entry name" value="SERINE_THREONINE-PROTEIN KINASE HASPIN"/>
    <property type="match status" value="1"/>
</dbReference>
<evidence type="ECO:0000256" key="8">
    <source>
        <dbReference type="ARBA" id="ARBA00048679"/>
    </source>
</evidence>
<keyword evidence="12" id="KW-1185">Reference proteome</keyword>
<feature type="region of interest" description="Disordered" evidence="9">
    <location>
        <begin position="1"/>
        <end position="181"/>
    </location>
</feature>
<dbReference type="GeneID" id="30178114"/>
<comment type="catalytic activity">
    <reaction evidence="7">
        <text>L-threonyl-[protein] + ATP = O-phospho-L-threonyl-[protein] + ADP + H(+)</text>
        <dbReference type="Rhea" id="RHEA:46608"/>
        <dbReference type="Rhea" id="RHEA-COMP:11060"/>
        <dbReference type="Rhea" id="RHEA-COMP:11605"/>
        <dbReference type="ChEBI" id="CHEBI:15378"/>
        <dbReference type="ChEBI" id="CHEBI:30013"/>
        <dbReference type="ChEBI" id="CHEBI:30616"/>
        <dbReference type="ChEBI" id="CHEBI:61977"/>
        <dbReference type="ChEBI" id="CHEBI:456216"/>
        <dbReference type="EC" id="2.7.11.1"/>
    </reaction>
</comment>
<feature type="compositionally biased region" description="Low complexity" evidence="9">
    <location>
        <begin position="130"/>
        <end position="146"/>
    </location>
</feature>
<keyword evidence="4" id="KW-0547">Nucleotide-binding</keyword>
<organism evidence="11 12">
    <name type="scientific">Pichia membranifaciens NRRL Y-2026</name>
    <dbReference type="NCBI Taxonomy" id="763406"/>
    <lineage>
        <taxon>Eukaryota</taxon>
        <taxon>Fungi</taxon>
        <taxon>Dikarya</taxon>
        <taxon>Ascomycota</taxon>
        <taxon>Saccharomycotina</taxon>
        <taxon>Pichiomycetes</taxon>
        <taxon>Pichiales</taxon>
        <taxon>Pichiaceae</taxon>
        <taxon>Pichia</taxon>
    </lineage>
</organism>
<dbReference type="GO" id="GO:0005737">
    <property type="term" value="C:cytoplasm"/>
    <property type="evidence" value="ECO:0007669"/>
    <property type="project" value="TreeGrafter"/>
</dbReference>
<feature type="compositionally biased region" description="Polar residues" evidence="9">
    <location>
        <begin position="254"/>
        <end position="264"/>
    </location>
</feature>
<dbReference type="OrthoDB" id="5327538at2759"/>
<keyword evidence="2" id="KW-0723">Serine/threonine-protein kinase</keyword>
<dbReference type="Gene3D" id="1.10.510.10">
    <property type="entry name" value="Transferase(Phosphotransferase) domain 1"/>
    <property type="match status" value="1"/>
</dbReference>
<evidence type="ECO:0000256" key="7">
    <source>
        <dbReference type="ARBA" id="ARBA00047899"/>
    </source>
</evidence>
<evidence type="ECO:0000256" key="5">
    <source>
        <dbReference type="ARBA" id="ARBA00022777"/>
    </source>
</evidence>
<accession>A0A1E3NHY3</accession>
<dbReference type="STRING" id="763406.A0A1E3NHY3"/>
<dbReference type="SMART" id="SM01331">
    <property type="entry name" value="DUF3635"/>
    <property type="match status" value="1"/>
</dbReference>
<dbReference type="InterPro" id="IPR011009">
    <property type="entry name" value="Kinase-like_dom_sf"/>
</dbReference>
<keyword evidence="5" id="KW-0418">Kinase</keyword>
<keyword evidence="3" id="KW-0808">Transferase</keyword>
<dbReference type="GO" id="GO:0005634">
    <property type="term" value="C:nucleus"/>
    <property type="evidence" value="ECO:0007669"/>
    <property type="project" value="TreeGrafter"/>
</dbReference>
<dbReference type="GO" id="GO:0035556">
    <property type="term" value="P:intracellular signal transduction"/>
    <property type="evidence" value="ECO:0007669"/>
    <property type="project" value="TreeGrafter"/>
</dbReference>
<dbReference type="AlphaFoldDB" id="A0A1E3NHY3"/>
<sequence>MSSRLSSASASRSLSGLLDTAGPASPSSPTPAGPGPAFQIHVSSPSGRKSGPPRLTMQSFFDKENKPLVAAKGPKNGASGNGSGSRREASVPLRNSTQNSINRRSLSASIKSASNRSFGGGTASKRDSKASLSTAASATTSATATSQRSHKAPSLSSTHSHKSRSSHPRHSVDTFSSISSSINENEPSIITDSLDQLNLSSGELPKQSKRASLKTAPKASSRSSERYPTTTIMENPLPVQLTGENKHEKKKSISKSTSFRSLRNSLSMKSLTSSLKNDDTNTSYTSEYTSSNAEKRSSLKTKRKMSLENIRSFLTNRRSSVDIHSEYRNNISLPIMQPQTKEKIRHKLRNSTSIMSMSSFVSNNDSVGATTEKPKPSSKMKTVDLDQLHHSLLLKLCSQSRCVSFTSYLNKYQTLTPRRHLTKLTKTGKSFLLMEFSCQNSESEADLKPSGVWKVIPIDQNGTLITQVIQELTLTMLMSNKPGFVSINSAKVVSGPCPNSLLDLMDVSSYNDKQLYLIMRLDYAGISLKDFQLESWKEASTILNQVLDALCLGENENYEHRDLNIENIMIKRTTREVQDLNNPNNLVERSFLDVTIIDHALARGIVSGQLMYRNLYDADFFKGSGEYRHTIYKLMRRAVANSKANSATISSSSSSMSISTLKTEMSTNDSSSISNSGSHTDWSQSYSIFNLLWVHYLLHILLFEKGLKPLKMNPILKKKGRLVNGGEVGEENAIYERLMQGYRMVEPAVLFGNRKNRYMREIRTIHEFRDWYQNLNA</sequence>
<feature type="region of interest" description="Disordered" evidence="9">
    <location>
        <begin position="200"/>
        <end position="302"/>
    </location>
</feature>
<feature type="compositionally biased region" description="Polar residues" evidence="9">
    <location>
        <begin position="218"/>
        <end position="233"/>
    </location>
</feature>
<evidence type="ECO:0000256" key="4">
    <source>
        <dbReference type="ARBA" id="ARBA00022741"/>
    </source>
</evidence>
<feature type="compositionally biased region" description="Low complexity" evidence="9">
    <location>
        <begin position="265"/>
        <end position="292"/>
    </location>
</feature>
<dbReference type="EC" id="2.7.11.1" evidence="1"/>
<feature type="compositionally biased region" description="Low complexity" evidence="9">
    <location>
        <begin position="43"/>
        <end position="54"/>
    </location>
</feature>
<dbReference type="GO" id="GO:0005524">
    <property type="term" value="F:ATP binding"/>
    <property type="evidence" value="ECO:0007669"/>
    <property type="project" value="UniProtKB-KW"/>
</dbReference>
<evidence type="ECO:0000256" key="9">
    <source>
        <dbReference type="SAM" id="MobiDB-lite"/>
    </source>
</evidence>
<dbReference type="GO" id="GO:0072354">
    <property type="term" value="F:histone H3T3 kinase activity"/>
    <property type="evidence" value="ECO:0007669"/>
    <property type="project" value="TreeGrafter"/>
</dbReference>
<gene>
    <name evidence="11" type="ORF">PICMEDRAFT_17012</name>
</gene>
<dbReference type="RefSeq" id="XP_019016837.1">
    <property type="nucleotide sequence ID" value="XM_019161427.1"/>
</dbReference>
<feature type="compositionally biased region" description="Low complexity" evidence="9">
    <location>
        <begin position="1"/>
        <end position="25"/>
    </location>
</feature>
<dbReference type="Proteomes" id="UP000094455">
    <property type="component" value="Unassembled WGS sequence"/>
</dbReference>
<evidence type="ECO:0000256" key="3">
    <source>
        <dbReference type="ARBA" id="ARBA00022679"/>
    </source>
</evidence>
<reference evidence="11 12" key="1">
    <citation type="journal article" date="2016" name="Proc. Natl. Acad. Sci. U.S.A.">
        <title>Comparative genomics of biotechnologically important yeasts.</title>
        <authorList>
            <person name="Riley R."/>
            <person name="Haridas S."/>
            <person name="Wolfe K.H."/>
            <person name="Lopes M.R."/>
            <person name="Hittinger C.T."/>
            <person name="Goeker M."/>
            <person name="Salamov A.A."/>
            <person name="Wisecaver J.H."/>
            <person name="Long T.M."/>
            <person name="Calvey C.H."/>
            <person name="Aerts A.L."/>
            <person name="Barry K.W."/>
            <person name="Choi C."/>
            <person name="Clum A."/>
            <person name="Coughlan A.Y."/>
            <person name="Deshpande S."/>
            <person name="Douglass A.P."/>
            <person name="Hanson S.J."/>
            <person name="Klenk H.-P."/>
            <person name="LaButti K.M."/>
            <person name="Lapidus A."/>
            <person name="Lindquist E.A."/>
            <person name="Lipzen A.M."/>
            <person name="Meier-Kolthoff J.P."/>
            <person name="Ohm R.A."/>
            <person name="Otillar R.P."/>
            <person name="Pangilinan J.L."/>
            <person name="Peng Y."/>
            <person name="Rokas A."/>
            <person name="Rosa C.A."/>
            <person name="Scheuner C."/>
            <person name="Sibirny A.A."/>
            <person name="Slot J.C."/>
            <person name="Stielow J.B."/>
            <person name="Sun H."/>
            <person name="Kurtzman C.P."/>
            <person name="Blackwell M."/>
            <person name="Grigoriev I.V."/>
            <person name="Jeffries T.W."/>
        </authorList>
    </citation>
    <scope>NUCLEOTIDE SEQUENCE [LARGE SCALE GENOMIC DNA]</scope>
    <source>
        <strain evidence="11 12">NRRL Y-2026</strain>
    </source>
</reference>
<dbReference type="PANTHER" id="PTHR24419">
    <property type="entry name" value="INTERLEUKIN-1 RECEPTOR-ASSOCIATED KINASE"/>
    <property type="match status" value="1"/>
</dbReference>
<comment type="catalytic activity">
    <reaction evidence="8">
        <text>L-seryl-[protein] + ATP = O-phospho-L-seryl-[protein] + ADP + H(+)</text>
        <dbReference type="Rhea" id="RHEA:17989"/>
        <dbReference type="Rhea" id="RHEA-COMP:9863"/>
        <dbReference type="Rhea" id="RHEA-COMP:11604"/>
        <dbReference type="ChEBI" id="CHEBI:15378"/>
        <dbReference type="ChEBI" id="CHEBI:29999"/>
        <dbReference type="ChEBI" id="CHEBI:30616"/>
        <dbReference type="ChEBI" id="CHEBI:83421"/>
        <dbReference type="ChEBI" id="CHEBI:456216"/>
        <dbReference type="EC" id="2.7.11.1"/>
    </reaction>
</comment>
<feature type="domain" description="Serine/threonine-protein kinase haspin C-terminal" evidence="10">
    <location>
        <begin position="618"/>
        <end position="740"/>
    </location>
</feature>
<proteinExistence type="predicted"/>
<dbReference type="GO" id="GO:0000278">
    <property type="term" value="P:mitotic cell cycle"/>
    <property type="evidence" value="ECO:0007669"/>
    <property type="project" value="TreeGrafter"/>
</dbReference>